<evidence type="ECO:0000313" key="1">
    <source>
        <dbReference type="EMBL" id="GCC47552.1"/>
    </source>
</evidence>
<accession>A0A401TY25</accession>
<dbReference type="AlphaFoldDB" id="A0A401TY25"/>
<name>A0A401TY25_CHIPU</name>
<reference evidence="1 2" key="1">
    <citation type="journal article" date="2018" name="Nat. Ecol. Evol.">
        <title>Shark genomes provide insights into elasmobranch evolution and the origin of vertebrates.</title>
        <authorList>
            <person name="Hara Y"/>
            <person name="Yamaguchi K"/>
            <person name="Onimaru K"/>
            <person name="Kadota M"/>
            <person name="Koyanagi M"/>
            <person name="Keeley SD"/>
            <person name="Tatsumi K"/>
            <person name="Tanaka K"/>
            <person name="Motone F"/>
            <person name="Kageyama Y"/>
            <person name="Nozu R"/>
            <person name="Adachi N"/>
            <person name="Nishimura O"/>
            <person name="Nakagawa R"/>
            <person name="Tanegashima C"/>
            <person name="Kiyatake I"/>
            <person name="Matsumoto R"/>
            <person name="Murakumo K"/>
            <person name="Nishida K"/>
            <person name="Terakita A"/>
            <person name="Kuratani S"/>
            <person name="Sato K"/>
            <person name="Hyodo S Kuraku.S."/>
        </authorList>
    </citation>
    <scope>NUCLEOTIDE SEQUENCE [LARGE SCALE GENOMIC DNA]</scope>
</reference>
<organism evidence="1 2">
    <name type="scientific">Chiloscyllium punctatum</name>
    <name type="common">Brownbanded bambooshark</name>
    <name type="synonym">Hemiscyllium punctatum</name>
    <dbReference type="NCBI Taxonomy" id="137246"/>
    <lineage>
        <taxon>Eukaryota</taxon>
        <taxon>Metazoa</taxon>
        <taxon>Chordata</taxon>
        <taxon>Craniata</taxon>
        <taxon>Vertebrata</taxon>
        <taxon>Chondrichthyes</taxon>
        <taxon>Elasmobranchii</taxon>
        <taxon>Galeomorphii</taxon>
        <taxon>Galeoidea</taxon>
        <taxon>Orectolobiformes</taxon>
        <taxon>Hemiscylliidae</taxon>
        <taxon>Chiloscyllium</taxon>
    </lineage>
</organism>
<protein>
    <submittedName>
        <fullName evidence="1">Uncharacterized protein</fullName>
    </submittedName>
</protein>
<evidence type="ECO:0000313" key="2">
    <source>
        <dbReference type="Proteomes" id="UP000287033"/>
    </source>
</evidence>
<sequence>MLSWPSYGASEEFPPPLRGLWGEAKETCEYWKTQTAADVHGDHRWLKISAKGVFGSTEGRFLKEVAGQAPAASTAEVSAEMQTLDAKGAIVLLTLSAHGQLREILLGEGRREIGTYQRCS</sequence>
<dbReference type="Proteomes" id="UP000287033">
    <property type="component" value="Unassembled WGS sequence"/>
</dbReference>
<gene>
    <name evidence="1" type="ORF">chiPu_0031620</name>
</gene>
<keyword evidence="2" id="KW-1185">Reference proteome</keyword>
<dbReference type="EMBL" id="BEZZ01214653">
    <property type="protein sequence ID" value="GCC47552.1"/>
    <property type="molecule type" value="Genomic_DNA"/>
</dbReference>
<proteinExistence type="predicted"/>
<comment type="caution">
    <text evidence="1">The sequence shown here is derived from an EMBL/GenBank/DDBJ whole genome shotgun (WGS) entry which is preliminary data.</text>
</comment>